<evidence type="ECO:0000313" key="9">
    <source>
        <dbReference type="Proteomes" id="UP000198307"/>
    </source>
</evidence>
<keyword evidence="5" id="KW-0378">Hydrolase</keyword>
<gene>
    <name evidence="8" type="ORF">SAMN05444959_11320</name>
</gene>
<dbReference type="GO" id="GO:0004065">
    <property type="term" value="F:arylsulfatase activity"/>
    <property type="evidence" value="ECO:0007669"/>
    <property type="project" value="TreeGrafter"/>
</dbReference>
<keyword evidence="3" id="KW-0479">Metal-binding</keyword>
<dbReference type="Gene3D" id="3.40.720.10">
    <property type="entry name" value="Alkaline Phosphatase, subunit A"/>
    <property type="match status" value="1"/>
</dbReference>
<evidence type="ECO:0000256" key="1">
    <source>
        <dbReference type="ARBA" id="ARBA00001913"/>
    </source>
</evidence>
<proteinExistence type="inferred from homology"/>
<dbReference type="EMBL" id="FZQB01000013">
    <property type="protein sequence ID" value="SNT75769.1"/>
    <property type="molecule type" value="Genomic_DNA"/>
</dbReference>
<evidence type="ECO:0000256" key="3">
    <source>
        <dbReference type="ARBA" id="ARBA00022723"/>
    </source>
</evidence>
<dbReference type="InterPro" id="IPR000917">
    <property type="entry name" value="Sulfatase_N"/>
</dbReference>
<keyword evidence="6" id="KW-0106">Calcium</keyword>
<evidence type="ECO:0000256" key="4">
    <source>
        <dbReference type="ARBA" id="ARBA00022729"/>
    </source>
</evidence>
<evidence type="ECO:0000256" key="5">
    <source>
        <dbReference type="ARBA" id="ARBA00022801"/>
    </source>
</evidence>
<dbReference type="SUPFAM" id="SSF53649">
    <property type="entry name" value="Alkaline phosphatase-like"/>
    <property type="match status" value="1"/>
</dbReference>
<dbReference type="PANTHER" id="PTHR42693:SF42">
    <property type="entry name" value="ARYLSULFATASE G"/>
    <property type="match status" value="1"/>
</dbReference>
<keyword evidence="4" id="KW-0732">Signal</keyword>
<organism evidence="8 9">
    <name type="scientific">Paracoccus seriniphilus</name>
    <dbReference type="NCBI Taxonomy" id="184748"/>
    <lineage>
        <taxon>Bacteria</taxon>
        <taxon>Pseudomonadati</taxon>
        <taxon>Pseudomonadota</taxon>
        <taxon>Alphaproteobacteria</taxon>
        <taxon>Rhodobacterales</taxon>
        <taxon>Paracoccaceae</taxon>
        <taxon>Paracoccus</taxon>
    </lineage>
</organism>
<keyword evidence="9" id="KW-1185">Reference proteome</keyword>
<dbReference type="AlphaFoldDB" id="A0A239PZJ0"/>
<dbReference type="GO" id="GO:0046872">
    <property type="term" value="F:metal ion binding"/>
    <property type="evidence" value="ECO:0007669"/>
    <property type="project" value="UniProtKB-KW"/>
</dbReference>
<dbReference type="RefSeq" id="WP_089345230.1">
    <property type="nucleotide sequence ID" value="NZ_CP067132.1"/>
</dbReference>
<dbReference type="PANTHER" id="PTHR42693">
    <property type="entry name" value="ARYLSULFATASE FAMILY MEMBER"/>
    <property type="match status" value="1"/>
</dbReference>
<dbReference type="CDD" id="cd16148">
    <property type="entry name" value="sulfatase_like"/>
    <property type="match status" value="1"/>
</dbReference>
<evidence type="ECO:0000256" key="6">
    <source>
        <dbReference type="ARBA" id="ARBA00022837"/>
    </source>
</evidence>
<dbReference type="Pfam" id="PF00884">
    <property type="entry name" value="Sulfatase"/>
    <property type="match status" value="1"/>
</dbReference>
<sequence>MNIITILVDSLNKDCLSIYNPDTPCRTPNITRLAQRCQIFDDHFVGSLPCMPARREIMAGRKEFLWRPWGGLEVFDPRLPKEIAKTGMMTAMVTDHYHYWEEEANGYMQGFQSLHMVRGHEVDSWKVPDSSKEDPQWVRNVAKYRAAEHIRQYAANVADFKGEEDYFAPRVLQGACDWLDENARKGPFFLHVECFDVHEPFDVPEPYASMYTDGKKDDFNIWPPYQVYADLERFMDETTPEELDFLRAQYMGKVTMMDTWLGRLMAKMDALDLWEDTMIVFTTDHGHDLGERRAFGKQFPHYDSHANIPLLVWHPQNPGKGAHVGGLSQTVDLFATLIDAAGGEIPESNRHSKSLMPMILGTGDSPHEALIYGTFGQGLCVTDGDWTLFRAPVEGEPLFTYSTAISRPLIVDNPVDGRVGRPPEAPAEQGYFDPSVDLPLWKTPITIDPRTYQSFLYHRSSDPGQEQNLWDSHDDDRRRMMQLARQMMDEEGYPVEQLARLGMTDQHLAAQAGC</sequence>
<dbReference type="OrthoDB" id="9795675at2"/>
<name>A0A239PZJ0_9RHOB</name>
<reference evidence="8 9" key="1">
    <citation type="submission" date="2017-07" db="EMBL/GenBank/DDBJ databases">
        <authorList>
            <person name="Sun Z.S."/>
            <person name="Albrecht U."/>
            <person name="Echele G."/>
            <person name="Lee C.C."/>
        </authorList>
    </citation>
    <scope>NUCLEOTIDE SEQUENCE [LARGE SCALE GENOMIC DNA]</scope>
    <source>
        <strain evidence="8 9">DSM 14827</strain>
    </source>
</reference>
<comment type="cofactor">
    <cofactor evidence="1">
        <name>Ca(2+)</name>
        <dbReference type="ChEBI" id="CHEBI:29108"/>
    </cofactor>
</comment>
<evidence type="ECO:0000259" key="7">
    <source>
        <dbReference type="Pfam" id="PF00884"/>
    </source>
</evidence>
<protein>
    <submittedName>
        <fullName evidence="8">Arylsulfatase A</fullName>
    </submittedName>
</protein>
<accession>A0A239PZJ0</accession>
<dbReference type="InterPro" id="IPR017850">
    <property type="entry name" value="Alkaline_phosphatase_core_sf"/>
</dbReference>
<comment type="similarity">
    <text evidence="2">Belongs to the sulfatase family.</text>
</comment>
<evidence type="ECO:0000256" key="2">
    <source>
        <dbReference type="ARBA" id="ARBA00008779"/>
    </source>
</evidence>
<feature type="domain" description="Sulfatase N-terminal" evidence="7">
    <location>
        <begin position="2"/>
        <end position="342"/>
    </location>
</feature>
<dbReference type="Proteomes" id="UP000198307">
    <property type="component" value="Unassembled WGS sequence"/>
</dbReference>
<dbReference type="InterPro" id="IPR050738">
    <property type="entry name" value="Sulfatase"/>
</dbReference>
<evidence type="ECO:0000313" key="8">
    <source>
        <dbReference type="EMBL" id="SNT75769.1"/>
    </source>
</evidence>